<keyword evidence="2" id="KW-0732">Signal</keyword>
<evidence type="ECO:0000313" key="10">
    <source>
        <dbReference type="Proteomes" id="UP000789390"/>
    </source>
</evidence>
<dbReference type="GO" id="GO:0016042">
    <property type="term" value="P:lipid catabolic process"/>
    <property type="evidence" value="ECO:0007669"/>
    <property type="project" value="UniProtKB-KW"/>
</dbReference>
<keyword evidence="5" id="KW-0443">Lipid metabolism</keyword>
<proteinExistence type="inferred from homology"/>
<evidence type="ECO:0000256" key="1">
    <source>
        <dbReference type="ARBA" id="ARBA00010701"/>
    </source>
</evidence>
<evidence type="ECO:0000259" key="7">
    <source>
        <dbReference type="Pfam" id="PF00561"/>
    </source>
</evidence>
<protein>
    <recommendedName>
        <fullName evidence="11">Lipase 3</fullName>
    </recommendedName>
</protein>
<dbReference type="AlphaFoldDB" id="A0A8J2RY55"/>
<organism evidence="9 10">
    <name type="scientific">Daphnia galeata</name>
    <dbReference type="NCBI Taxonomy" id="27404"/>
    <lineage>
        <taxon>Eukaryota</taxon>
        <taxon>Metazoa</taxon>
        <taxon>Ecdysozoa</taxon>
        <taxon>Arthropoda</taxon>
        <taxon>Crustacea</taxon>
        <taxon>Branchiopoda</taxon>
        <taxon>Diplostraca</taxon>
        <taxon>Cladocera</taxon>
        <taxon>Anomopoda</taxon>
        <taxon>Daphniidae</taxon>
        <taxon>Daphnia</taxon>
    </lineage>
</organism>
<dbReference type="FunFam" id="3.40.50.1820:FF:000021">
    <property type="entry name" value="Lipase"/>
    <property type="match status" value="1"/>
</dbReference>
<gene>
    <name evidence="9" type="ORF">DGAL_LOCUS14076</name>
</gene>
<evidence type="ECO:0000256" key="5">
    <source>
        <dbReference type="ARBA" id="ARBA00023098"/>
    </source>
</evidence>
<dbReference type="SUPFAM" id="SSF53474">
    <property type="entry name" value="alpha/beta-Hydrolases"/>
    <property type="match status" value="2"/>
</dbReference>
<dbReference type="PANTHER" id="PTHR11005">
    <property type="entry name" value="LYSOSOMAL ACID LIPASE-RELATED"/>
    <property type="match status" value="1"/>
</dbReference>
<comment type="similarity">
    <text evidence="1">Belongs to the AB hydrolase superfamily. Lipase family.</text>
</comment>
<dbReference type="OrthoDB" id="9974421at2759"/>
<feature type="domain" description="Partial AB-hydrolase lipase" evidence="8">
    <location>
        <begin position="443"/>
        <end position="502"/>
    </location>
</feature>
<accession>A0A8J2RY55</accession>
<dbReference type="FunFam" id="3.40.50.1820:FF:000632">
    <property type="entry name" value="Protein CBR-LIPL-6"/>
    <property type="match status" value="1"/>
</dbReference>
<name>A0A8J2RY55_9CRUS</name>
<evidence type="ECO:0008006" key="11">
    <source>
        <dbReference type="Google" id="ProtNLM"/>
    </source>
</evidence>
<dbReference type="InterPro" id="IPR006693">
    <property type="entry name" value="AB_hydrolase_lipase"/>
</dbReference>
<dbReference type="GO" id="GO:0016787">
    <property type="term" value="F:hydrolase activity"/>
    <property type="evidence" value="ECO:0007669"/>
    <property type="project" value="UniProtKB-KW"/>
</dbReference>
<dbReference type="Pfam" id="PF04083">
    <property type="entry name" value="Abhydro_lipase"/>
    <property type="match status" value="2"/>
</dbReference>
<dbReference type="InterPro" id="IPR029058">
    <property type="entry name" value="AB_hydrolase_fold"/>
</dbReference>
<keyword evidence="3" id="KW-0378">Hydrolase</keyword>
<dbReference type="InterPro" id="IPR000073">
    <property type="entry name" value="AB_hydrolase_1"/>
</dbReference>
<evidence type="ECO:0000256" key="3">
    <source>
        <dbReference type="ARBA" id="ARBA00022801"/>
    </source>
</evidence>
<evidence type="ECO:0000256" key="4">
    <source>
        <dbReference type="ARBA" id="ARBA00022963"/>
    </source>
</evidence>
<dbReference type="Gene3D" id="3.40.50.1820">
    <property type="entry name" value="alpha/beta hydrolase"/>
    <property type="match status" value="2"/>
</dbReference>
<evidence type="ECO:0000259" key="8">
    <source>
        <dbReference type="Pfam" id="PF04083"/>
    </source>
</evidence>
<dbReference type="EMBL" id="CAKKLH010000303">
    <property type="protein sequence ID" value="CAH0110507.1"/>
    <property type="molecule type" value="Genomic_DNA"/>
</dbReference>
<feature type="domain" description="Partial AB-hydrolase lipase" evidence="8">
    <location>
        <begin position="42"/>
        <end position="100"/>
    </location>
</feature>
<dbReference type="Proteomes" id="UP000789390">
    <property type="component" value="Unassembled WGS sequence"/>
</dbReference>
<keyword evidence="10" id="KW-1185">Reference proteome</keyword>
<keyword evidence="4" id="KW-0442">Lipid degradation</keyword>
<comment type="caution">
    <text evidence="9">The sequence shown here is derived from an EMBL/GenBank/DDBJ whole genome shotgun (WGS) entry which is preliminary data.</text>
</comment>
<feature type="domain" description="AB hydrolase-1" evidence="7">
    <location>
        <begin position="134"/>
        <end position="418"/>
    </location>
</feature>
<dbReference type="Pfam" id="PF00561">
    <property type="entry name" value="Abhydrolase_1"/>
    <property type="match status" value="1"/>
</dbReference>
<evidence type="ECO:0000313" key="9">
    <source>
        <dbReference type="EMBL" id="CAH0110507.1"/>
    </source>
</evidence>
<reference evidence="9" key="1">
    <citation type="submission" date="2021-11" db="EMBL/GenBank/DDBJ databases">
        <authorList>
            <person name="Schell T."/>
        </authorList>
    </citation>
    <scope>NUCLEOTIDE SEQUENCE</scope>
    <source>
        <strain evidence="9">M5</strain>
    </source>
</reference>
<evidence type="ECO:0000256" key="6">
    <source>
        <dbReference type="ARBA" id="ARBA00023180"/>
    </source>
</evidence>
<evidence type="ECO:0000256" key="2">
    <source>
        <dbReference type="ARBA" id="ARBA00022729"/>
    </source>
</evidence>
<keyword evidence="6" id="KW-0325">Glycoprotein</keyword>
<sequence length="809" mass="90758">MWQFSPRAHFSKKQLQTVQTDDKFINHTALPYNNEGTMNSVQIIVNRGYPVASYSVTTADGYILELHRIPGGKGQTSGLGTGKPVWLQHGLLCSSADWLITPSDQSLGKTVKVDSSLNRSPIYKRSSLITAFILADLGYDVWLGNARGNIYSRKHKTLSQAQNSYWNFSWDEMGKFDIPAVLNFILSKTNRENLIYIGHSMGCSMFFVAMATYPELQSKIELMVALAPATSLAHMTSPALRVAAPFIKHIEHIPFAQFLLRLFKTRAFLSQESYLNYFQRKVCLKNIGWAGLCRNLLFFMVGDDTRNIDVEMLSVIDGNSPAGTSVRTVAQFAMNLNSGSTFIPYDFGLLGNYLRYGKFRPPPYDLNKVKVPVYLFYGDNDRLTAPQDVKWLASKLPNVKELIRVDDKNYNHISFLWGLANASPLYEKGIHSGRGDEEIYMTTAQIIVNRGYPVELHYIETTDGYILEAQRIPYGINSGPAPNKPVVFLQHGLLSSSADWVIGHTDSALGYLLADAGYDVWLGAVRGNTYGRNHTTLSPDNDSSFWDFSFDQIGKYDVPANLRYILSHTNQPSLSYVGHSQGTLTFYIAMETNPDLNEKVNMMFALAPITTVAHMRSPLRLIAPYADDLEIIASLLGIDEFLPSSDFFDLMGQEECQANTTTVLVCESILFLICGPDVAELDPALISLIVSHTPAGTSVQNMLHYAQEYNYAYYAHYDFGRLGNQNNYGQDTPPLYNAAKVTAPMITFWGDNDWLADPVDVAWAESQFPNLKESVHIAHFNHLDFLWAIHVKELVNDVILFNMPIKPQI</sequence>